<dbReference type="Gene3D" id="3.40.50.300">
    <property type="entry name" value="P-loop containing nucleotide triphosphate hydrolases"/>
    <property type="match status" value="1"/>
</dbReference>
<dbReference type="CDD" id="cd05387">
    <property type="entry name" value="BY-kinase"/>
    <property type="match status" value="1"/>
</dbReference>
<dbReference type="RefSeq" id="WP_014424882.1">
    <property type="nucleotide sequence ID" value="NC_017068.1"/>
</dbReference>
<dbReference type="HOGENOM" id="CLU_052027_2_1_9"/>
<dbReference type="Pfam" id="PF13614">
    <property type="entry name" value="AAA_31"/>
    <property type="match status" value="1"/>
</dbReference>
<dbReference type="EMBL" id="AP012292">
    <property type="protein sequence ID" value="BAL83449.1"/>
    <property type="molecule type" value="Genomic_DNA"/>
</dbReference>
<sequence length="242" mass="26706">MANIDLIVHNDAKSPISEAYRAIRTNLQFAGAGKMIKFISFTSATPGEGKSTTISNVAIAMAQDGKRVLLIDADMRKPVQHKKFRLQNKGLSNIIATGESLESMIQNNVIQNLDVLPSGPVPPNPSEMLGSERMDNLLKTVGENYDYVFIDMPPILAVTDATIIGTKMDGVVFVVRSGKVTPDEAKEAKQRLVQSQVNIIGTVLNGVPKKNKAGYGYGYGYYYYYDEKHEKHKGRHKSKQKD</sequence>
<protein>
    <recommendedName>
        <fullName evidence="2">non-specific protein-tyrosine kinase</fullName>
        <ecNumber evidence="2">2.7.10.2</ecNumber>
    </recommendedName>
</protein>
<evidence type="ECO:0000256" key="5">
    <source>
        <dbReference type="ARBA" id="ARBA00022777"/>
    </source>
</evidence>
<evidence type="ECO:0000256" key="4">
    <source>
        <dbReference type="ARBA" id="ARBA00022741"/>
    </source>
</evidence>
<name>I0GRR2_SELRL</name>
<dbReference type="SUPFAM" id="SSF52540">
    <property type="entry name" value="P-loop containing nucleoside triphosphate hydrolases"/>
    <property type="match status" value="1"/>
</dbReference>
<dbReference type="GO" id="GO:0005524">
    <property type="term" value="F:ATP binding"/>
    <property type="evidence" value="ECO:0007669"/>
    <property type="project" value="UniProtKB-KW"/>
</dbReference>
<evidence type="ECO:0000256" key="8">
    <source>
        <dbReference type="ARBA" id="ARBA00051245"/>
    </source>
</evidence>
<dbReference type="GO" id="GO:0004715">
    <property type="term" value="F:non-membrane spanning protein tyrosine kinase activity"/>
    <property type="evidence" value="ECO:0007669"/>
    <property type="project" value="UniProtKB-EC"/>
</dbReference>
<comment type="catalytic activity">
    <reaction evidence="8">
        <text>L-tyrosyl-[protein] + ATP = O-phospho-L-tyrosyl-[protein] + ADP + H(+)</text>
        <dbReference type="Rhea" id="RHEA:10596"/>
        <dbReference type="Rhea" id="RHEA-COMP:10136"/>
        <dbReference type="Rhea" id="RHEA-COMP:20101"/>
        <dbReference type="ChEBI" id="CHEBI:15378"/>
        <dbReference type="ChEBI" id="CHEBI:30616"/>
        <dbReference type="ChEBI" id="CHEBI:46858"/>
        <dbReference type="ChEBI" id="CHEBI:61978"/>
        <dbReference type="ChEBI" id="CHEBI:456216"/>
        <dbReference type="EC" id="2.7.10.2"/>
    </reaction>
</comment>
<comment type="similarity">
    <text evidence="1">Belongs to the CpsD/CapB family.</text>
</comment>
<evidence type="ECO:0000256" key="6">
    <source>
        <dbReference type="ARBA" id="ARBA00022840"/>
    </source>
</evidence>
<dbReference type="InterPro" id="IPR027417">
    <property type="entry name" value="P-loop_NTPase"/>
</dbReference>
<keyword evidence="5" id="KW-0418">Kinase</keyword>
<evidence type="ECO:0000256" key="1">
    <source>
        <dbReference type="ARBA" id="ARBA00007316"/>
    </source>
</evidence>
<dbReference type="PANTHER" id="PTHR32309:SF13">
    <property type="entry name" value="FERRIC ENTEROBACTIN TRANSPORT PROTEIN FEPE"/>
    <property type="match status" value="1"/>
</dbReference>
<evidence type="ECO:0000256" key="7">
    <source>
        <dbReference type="ARBA" id="ARBA00023137"/>
    </source>
</evidence>
<evidence type="ECO:0000256" key="3">
    <source>
        <dbReference type="ARBA" id="ARBA00022679"/>
    </source>
</evidence>
<evidence type="ECO:0000313" key="10">
    <source>
        <dbReference type="EMBL" id="BAL83449.1"/>
    </source>
</evidence>
<keyword evidence="3" id="KW-0808">Transferase</keyword>
<dbReference type="eggNOG" id="COG0489">
    <property type="taxonomic scope" value="Bacteria"/>
</dbReference>
<organism evidence="10 11">
    <name type="scientific">Selenomonas ruminantium subsp. lactilytica (strain NBRC 103574 / TAM6421)</name>
    <dbReference type="NCBI Taxonomy" id="927704"/>
    <lineage>
        <taxon>Bacteria</taxon>
        <taxon>Bacillati</taxon>
        <taxon>Bacillota</taxon>
        <taxon>Negativicutes</taxon>
        <taxon>Selenomonadales</taxon>
        <taxon>Selenomonadaceae</taxon>
        <taxon>Selenomonas</taxon>
    </lineage>
</organism>
<dbReference type="InterPro" id="IPR025669">
    <property type="entry name" value="AAA_dom"/>
</dbReference>
<reference evidence="10 11" key="1">
    <citation type="submission" date="2011-10" db="EMBL/GenBank/DDBJ databases">
        <title>Whole genome sequence of Selenomonas ruminantium subsp. lactilytica TAM6421.</title>
        <authorList>
            <person name="Oguchi A."/>
            <person name="Ankai A."/>
            <person name="Kaneko J."/>
            <person name="Yamada-Narita S."/>
            <person name="Fukui S."/>
            <person name="Takahashi M."/>
            <person name="Onodera T."/>
            <person name="Kojima S."/>
            <person name="Fushimi T."/>
            <person name="Abe N."/>
            <person name="Kamio Y."/>
            <person name="Yamazaki S."/>
            <person name="Fujita N."/>
        </authorList>
    </citation>
    <scope>NUCLEOTIDE SEQUENCE [LARGE SCALE GENOMIC DNA]</scope>
    <source>
        <strain evidence="11">NBRC 103574 / TAM6421</strain>
    </source>
</reference>
<dbReference type="GO" id="GO:0005886">
    <property type="term" value="C:plasma membrane"/>
    <property type="evidence" value="ECO:0007669"/>
    <property type="project" value="UniProtKB-ARBA"/>
</dbReference>
<dbReference type="PATRIC" id="fig|927704.6.peg.1803"/>
<dbReference type="EC" id="2.7.10.2" evidence="2"/>
<dbReference type="NCBIfam" id="TIGR01007">
    <property type="entry name" value="eps_fam"/>
    <property type="match status" value="1"/>
</dbReference>
<dbReference type="OrthoDB" id="9794577at2"/>
<dbReference type="AlphaFoldDB" id="I0GRR2"/>
<gene>
    <name evidence="10" type="ordered locus">SELR_17410</name>
</gene>
<keyword evidence="7" id="KW-0829">Tyrosine-protein kinase</keyword>
<keyword evidence="6" id="KW-0067">ATP-binding</keyword>
<dbReference type="FunFam" id="3.40.50.300:FF:000527">
    <property type="entry name" value="Tyrosine-protein kinase etk"/>
    <property type="match status" value="1"/>
</dbReference>
<accession>I0GRR2</accession>
<evidence type="ECO:0000256" key="2">
    <source>
        <dbReference type="ARBA" id="ARBA00011903"/>
    </source>
</evidence>
<dbReference type="PANTHER" id="PTHR32309">
    <property type="entry name" value="TYROSINE-PROTEIN KINASE"/>
    <property type="match status" value="1"/>
</dbReference>
<evidence type="ECO:0000313" key="11">
    <source>
        <dbReference type="Proteomes" id="UP000007887"/>
    </source>
</evidence>
<keyword evidence="4" id="KW-0547">Nucleotide-binding</keyword>
<proteinExistence type="inferred from homology"/>
<dbReference type="InterPro" id="IPR005702">
    <property type="entry name" value="Wzc-like_C"/>
</dbReference>
<dbReference type="GO" id="GO:0042802">
    <property type="term" value="F:identical protein binding"/>
    <property type="evidence" value="ECO:0007669"/>
    <property type="project" value="UniProtKB-ARBA"/>
</dbReference>
<dbReference type="KEGG" id="sri:SELR_17410"/>
<evidence type="ECO:0000259" key="9">
    <source>
        <dbReference type="Pfam" id="PF13614"/>
    </source>
</evidence>
<dbReference type="Proteomes" id="UP000007887">
    <property type="component" value="Chromosome"/>
</dbReference>
<dbReference type="InterPro" id="IPR050445">
    <property type="entry name" value="Bact_polysacc_biosynth/exp"/>
</dbReference>
<feature type="domain" description="AAA" evidence="9">
    <location>
        <begin position="37"/>
        <end position="164"/>
    </location>
</feature>